<name>A0A149THM0_9PROT</name>
<proteinExistence type="predicted"/>
<gene>
    <name evidence="1" type="ORF">AD945_10015</name>
</gene>
<reference evidence="1 2" key="1">
    <citation type="submission" date="2015-06" db="EMBL/GenBank/DDBJ databases">
        <title>Improved classification and identification of acetic acid bacteria using matrix-assisted laser desorption/ionization time-of-flight mass spectrometry; Gluconobacter nephelii and Gluconobacter uchimurae are later heterotypic synonyms of Gluconobacter japonicus and Gluconobacter oxydans, respectively.</title>
        <authorList>
            <person name="Li L."/>
            <person name="Cleenwerck I."/>
            <person name="De Vuyst L."/>
            <person name="Vandamme P."/>
        </authorList>
    </citation>
    <scope>NUCLEOTIDE SEQUENCE [LARGE SCALE GENOMIC DNA]</scope>
    <source>
        <strain evidence="1 2">LMG 1768</strain>
    </source>
</reference>
<protein>
    <submittedName>
        <fullName evidence="1">Uncharacterized protein</fullName>
    </submittedName>
</protein>
<dbReference type="Proteomes" id="UP000075636">
    <property type="component" value="Unassembled WGS sequence"/>
</dbReference>
<evidence type="ECO:0000313" key="1">
    <source>
        <dbReference type="EMBL" id="KXV47379.1"/>
    </source>
</evidence>
<dbReference type="AlphaFoldDB" id="A0A149THM0"/>
<dbReference type="OrthoDB" id="7278230at2"/>
<evidence type="ECO:0000313" key="2">
    <source>
        <dbReference type="Proteomes" id="UP000075636"/>
    </source>
</evidence>
<dbReference type="RefSeq" id="WP_062108507.1">
    <property type="nucleotide sequence ID" value="NZ_LHZR01000109.1"/>
</dbReference>
<comment type="caution">
    <text evidence="1">The sequence shown here is derived from an EMBL/GenBank/DDBJ whole genome shotgun (WGS) entry which is preliminary data.</text>
</comment>
<sequence length="153" mass="16857">MDDTPPNILDFVGFCAELEIDIRAAGNQTRYAAQVGFSHSTISQILHGRRPASWAFLDAAGFDRFPRYRAVGAGTGAPLLHSFQFFMRVESCIRAAGSLRSFCRENGLNPSSVSKFLNDHAKATDDLLRVMGYVRLTCYRRRPTKPAGEAVAA</sequence>
<dbReference type="PATRIC" id="fig|318683.6.peg.1292"/>
<dbReference type="EMBL" id="LHZR01000109">
    <property type="protein sequence ID" value="KXV47379.1"/>
    <property type="molecule type" value="Genomic_DNA"/>
</dbReference>
<accession>A0A149THM0</accession>
<organism evidence="1 2">
    <name type="scientific">Gluconobacter albidus</name>
    <dbReference type="NCBI Taxonomy" id="318683"/>
    <lineage>
        <taxon>Bacteria</taxon>
        <taxon>Pseudomonadati</taxon>
        <taxon>Pseudomonadota</taxon>
        <taxon>Alphaproteobacteria</taxon>
        <taxon>Acetobacterales</taxon>
        <taxon>Acetobacteraceae</taxon>
        <taxon>Gluconobacter</taxon>
    </lineage>
</organism>